<protein>
    <submittedName>
        <fullName evidence="1">Uncharacterized protein</fullName>
    </submittedName>
</protein>
<proteinExistence type="predicted"/>
<sequence>MAEKSIGSLAQKYAQILMGFLSEAIIKFQTQKAKKQTEVNVLIVSPGFQSVINRIQDVFGDLNLEQEETEQYDSPVISWQELKIRFTDYLRLQQIHLEPQIFQVVMKDLLRLGILNTGIKQKDPQKNPLYAINTHFFEKQEMEKSCLNLKEALDGKFQKAIKNQVAREILLTLAFTASISEEELKYLPVQYCRGIFFQRFGRGILLAMLRGRGVKYSPFMKTVDLLVLNNILIEGCNEYNNEFIILNPSLKPFSVIRELIHAFERSQQETNIIEVETTDQDSSPLGSMVNMTSWGGEARDIYLFEDFEFGLEGL</sequence>
<evidence type="ECO:0000313" key="1">
    <source>
        <dbReference type="EMBL" id="OGY42421.1"/>
    </source>
</evidence>
<accession>A0A1G1XR33</accession>
<name>A0A1G1XR33_9BACT</name>
<dbReference type="EMBL" id="MHHZ01000004">
    <property type="protein sequence ID" value="OGY42421.1"/>
    <property type="molecule type" value="Genomic_DNA"/>
</dbReference>
<dbReference type="Proteomes" id="UP000176498">
    <property type="component" value="Unassembled WGS sequence"/>
</dbReference>
<reference evidence="1 2" key="1">
    <citation type="journal article" date="2016" name="Nat. Commun.">
        <title>Thousands of microbial genomes shed light on interconnected biogeochemical processes in an aquifer system.</title>
        <authorList>
            <person name="Anantharaman K."/>
            <person name="Brown C.T."/>
            <person name="Hug L.A."/>
            <person name="Sharon I."/>
            <person name="Castelle C.J."/>
            <person name="Probst A.J."/>
            <person name="Thomas B.C."/>
            <person name="Singh A."/>
            <person name="Wilkins M.J."/>
            <person name="Karaoz U."/>
            <person name="Brodie E.L."/>
            <person name="Williams K.H."/>
            <person name="Hubbard S.S."/>
            <person name="Banfield J.F."/>
        </authorList>
    </citation>
    <scope>NUCLEOTIDE SEQUENCE [LARGE SCALE GENOMIC DNA]</scope>
</reference>
<evidence type="ECO:0000313" key="2">
    <source>
        <dbReference type="Proteomes" id="UP000176498"/>
    </source>
</evidence>
<dbReference type="AlphaFoldDB" id="A0A1G1XR33"/>
<comment type="caution">
    <text evidence="1">The sequence shown here is derived from an EMBL/GenBank/DDBJ whole genome shotgun (WGS) entry which is preliminary data.</text>
</comment>
<organism evidence="1 2">
    <name type="scientific">Candidatus Buchananbacteria bacterium RBG_13_36_9</name>
    <dbReference type="NCBI Taxonomy" id="1797530"/>
    <lineage>
        <taxon>Bacteria</taxon>
        <taxon>Candidatus Buchananiibacteriota</taxon>
    </lineage>
</organism>
<gene>
    <name evidence="1" type="ORF">A2Y82_04755</name>
</gene>